<evidence type="ECO:0000259" key="1">
    <source>
        <dbReference type="Pfam" id="PF04717"/>
    </source>
</evidence>
<dbReference type="OrthoDB" id="9762420at2"/>
<sequence length="716" mass="79056">MLGQNKMLSKLKLTAYSEQERQLKDYVDELPVMFNPDTLTLSHHNIYHTDDFCSESKSNTFHQSAGELKVIMICDAKMPGNKNSVADQIKQIRSLCYGKKSGAPNYLSVSWGRLFMDMGASYCCRVQTFLVNYTDLDRDGTPLRAEVTLTLIEDPKYKKSEDIKGGVQPSVMQGTDKSQSNAPNSIKVYVAGKQLQKHKLMRMTSKLQVNGVPSAELQLSIPGGWQGRSEEAAEVAECKTGVKVEVKAENDELLFKGIITSYSLAISKGDRVLSLTVHHTLSRVDNLSHSQVFFKHNDQQIISKLCRGPVKYAKKIKTQMRRVTHEQKVQFRCSDWHFIRSCLDTNGAWLVAHPDKVEIIAPELKSEPDHRLFADKDGVGVQSGTWTFTALDQPKGLDISSWDIKKQKMQPQKAAASPLGSQALEVSGKRALNKKSWSSHFSTPKDSREIKAWADSKLVNFYLAQAQGEFELAGTTQYRPGQSIAFFGFGDELDGTAIITSVVHNVMPSEWTTTITIGSLGLAEPLTPLPSISGMHMATVAKYKKDDPLGLDRIRVHLHALGPDQQQNQLWARFAMPYASKQAGLYCYPEPGDEVVLNFIESDPCYPVIIGALHNPQNPAAIKPAEHTEKGWKIKSGEDELSMLLNSQQQTLAFTSGSQTIELDQANKAVTIKSTDSVVINSDGTTNITGTKSVGINSDGSDGTITVKGPTINLTE</sequence>
<dbReference type="InterPro" id="IPR037026">
    <property type="entry name" value="Vgr_OB-fold_dom_sf"/>
</dbReference>
<dbReference type="SUPFAM" id="SSF69255">
    <property type="entry name" value="gp5 N-terminal domain-like"/>
    <property type="match status" value="1"/>
</dbReference>
<feature type="domain" description="Contractile injection system tube protein N-terminal" evidence="2">
    <location>
        <begin position="8"/>
        <end position="159"/>
    </location>
</feature>
<dbReference type="AlphaFoldDB" id="A0A1S6HM90"/>
<evidence type="ECO:0000313" key="4">
    <source>
        <dbReference type="Proteomes" id="UP000189545"/>
    </source>
</evidence>
<dbReference type="Pfam" id="PF05954">
    <property type="entry name" value="Phage_GPD"/>
    <property type="match status" value="1"/>
</dbReference>
<gene>
    <name evidence="3" type="ORF">Sps_01475</name>
</gene>
<dbReference type="Proteomes" id="UP000189545">
    <property type="component" value="Chromosome"/>
</dbReference>
<evidence type="ECO:0000259" key="2">
    <source>
        <dbReference type="Pfam" id="PF19266"/>
    </source>
</evidence>
<protein>
    <submittedName>
        <fullName evidence="3">Uncharacterized protein</fullName>
    </submittedName>
</protein>
<evidence type="ECO:0000313" key="3">
    <source>
        <dbReference type="EMBL" id="AQS36641.1"/>
    </source>
</evidence>
<dbReference type="Gene3D" id="2.40.50.230">
    <property type="entry name" value="Gp5 N-terminal domain"/>
    <property type="match status" value="1"/>
</dbReference>
<dbReference type="Pfam" id="PF04717">
    <property type="entry name" value="Phage_base_V"/>
    <property type="match status" value="1"/>
</dbReference>
<dbReference type="InterPro" id="IPR006531">
    <property type="entry name" value="Gp5/Vgr_OB"/>
</dbReference>
<reference evidence="3 4" key="1">
    <citation type="submission" date="2016-03" db="EMBL/GenBank/DDBJ databases">
        <title>Complete genome sequence of Shewanella psychrophila WP2, a deep sea bacterium isolated from west Pacific sediment.</title>
        <authorList>
            <person name="Xu G."/>
            <person name="Jian H."/>
        </authorList>
    </citation>
    <scope>NUCLEOTIDE SEQUENCE [LARGE SCALE GENOMIC DNA]</scope>
    <source>
        <strain evidence="3 4">WP2</strain>
    </source>
</reference>
<dbReference type="InterPro" id="IPR045361">
    <property type="entry name" value="CIS_tube_prot_N"/>
</dbReference>
<proteinExistence type="predicted"/>
<dbReference type="EMBL" id="CP014782">
    <property type="protein sequence ID" value="AQS36641.1"/>
    <property type="molecule type" value="Genomic_DNA"/>
</dbReference>
<accession>A0A1S6HM90</accession>
<dbReference type="KEGG" id="spsw:Sps_01475"/>
<organism evidence="3 4">
    <name type="scientific">Shewanella psychrophila</name>
    <dbReference type="NCBI Taxonomy" id="225848"/>
    <lineage>
        <taxon>Bacteria</taxon>
        <taxon>Pseudomonadati</taxon>
        <taxon>Pseudomonadota</taxon>
        <taxon>Gammaproteobacteria</taxon>
        <taxon>Alteromonadales</taxon>
        <taxon>Shewanellaceae</taxon>
        <taxon>Shewanella</taxon>
    </lineage>
</organism>
<dbReference type="STRING" id="225848.Sps_01475"/>
<dbReference type="SUPFAM" id="SSF69279">
    <property type="entry name" value="Phage tail proteins"/>
    <property type="match status" value="1"/>
</dbReference>
<dbReference type="Pfam" id="PF19266">
    <property type="entry name" value="CIS_tube"/>
    <property type="match status" value="1"/>
</dbReference>
<feature type="domain" description="Gp5/Type VI secretion system Vgr protein OB-fold" evidence="1">
    <location>
        <begin position="545"/>
        <end position="614"/>
    </location>
</feature>
<dbReference type="RefSeq" id="WP_077751930.1">
    <property type="nucleotide sequence ID" value="NZ_CP014782.1"/>
</dbReference>
<name>A0A1S6HM90_9GAMM</name>
<keyword evidence="4" id="KW-1185">Reference proteome</keyword>